<name>A0ABS8Y982_DATST</name>
<gene>
    <name evidence="1" type="ORF">HAX54_038026</name>
</gene>
<dbReference type="EMBL" id="JACEIK010051690">
    <property type="protein sequence ID" value="MCE5167115.1"/>
    <property type="molecule type" value="Genomic_DNA"/>
</dbReference>
<keyword evidence="2" id="KW-1185">Reference proteome</keyword>
<dbReference type="Proteomes" id="UP000823775">
    <property type="component" value="Unassembled WGS sequence"/>
</dbReference>
<comment type="caution">
    <text evidence="1">The sequence shown here is derived from an EMBL/GenBank/DDBJ whole genome shotgun (WGS) entry which is preliminary data.</text>
</comment>
<accession>A0ABS8Y982</accession>
<organism evidence="1 2">
    <name type="scientific">Datura stramonium</name>
    <name type="common">Jimsonweed</name>
    <name type="synonym">Common thornapple</name>
    <dbReference type="NCBI Taxonomy" id="4076"/>
    <lineage>
        <taxon>Eukaryota</taxon>
        <taxon>Viridiplantae</taxon>
        <taxon>Streptophyta</taxon>
        <taxon>Embryophyta</taxon>
        <taxon>Tracheophyta</taxon>
        <taxon>Spermatophyta</taxon>
        <taxon>Magnoliopsida</taxon>
        <taxon>eudicotyledons</taxon>
        <taxon>Gunneridae</taxon>
        <taxon>Pentapetalae</taxon>
        <taxon>asterids</taxon>
        <taxon>lamiids</taxon>
        <taxon>Solanales</taxon>
        <taxon>Solanaceae</taxon>
        <taxon>Solanoideae</taxon>
        <taxon>Datureae</taxon>
        <taxon>Datura</taxon>
    </lineage>
</organism>
<evidence type="ECO:0000313" key="2">
    <source>
        <dbReference type="Proteomes" id="UP000823775"/>
    </source>
</evidence>
<reference evidence="1 2" key="1">
    <citation type="journal article" date="2021" name="BMC Genomics">
        <title>Datura genome reveals duplications of psychoactive alkaloid biosynthetic genes and high mutation rate following tissue culture.</title>
        <authorList>
            <person name="Rajewski A."/>
            <person name="Carter-House D."/>
            <person name="Stajich J."/>
            <person name="Litt A."/>
        </authorList>
    </citation>
    <scope>NUCLEOTIDE SEQUENCE [LARGE SCALE GENOMIC DNA]</scope>
    <source>
        <strain evidence="1">AR-01</strain>
    </source>
</reference>
<protein>
    <submittedName>
        <fullName evidence="1">Uncharacterized protein</fullName>
    </submittedName>
</protein>
<sequence>MRVTEEEVEIDEEDLQEEDDPDMDLAKVIGIRATKLESLAYARIRPHIDSEASNSGAPRLDILEVVPAH</sequence>
<feature type="non-terminal residue" evidence="1">
    <location>
        <position position="69"/>
    </location>
</feature>
<proteinExistence type="predicted"/>
<evidence type="ECO:0000313" key="1">
    <source>
        <dbReference type="EMBL" id="MCE5167115.1"/>
    </source>
</evidence>